<evidence type="ECO:0000313" key="3">
    <source>
        <dbReference type="Proteomes" id="UP001458880"/>
    </source>
</evidence>
<evidence type="ECO:0000256" key="1">
    <source>
        <dbReference type="SAM" id="MobiDB-lite"/>
    </source>
</evidence>
<name>A0AAW1K2J1_POPJA</name>
<reference evidence="2 3" key="1">
    <citation type="journal article" date="2024" name="BMC Genomics">
        <title>De novo assembly and annotation of Popillia japonica's genome with initial clues to its potential as an invasive pest.</title>
        <authorList>
            <person name="Cucini C."/>
            <person name="Boschi S."/>
            <person name="Funari R."/>
            <person name="Cardaioli E."/>
            <person name="Iannotti N."/>
            <person name="Marturano G."/>
            <person name="Paoli F."/>
            <person name="Bruttini M."/>
            <person name="Carapelli A."/>
            <person name="Frati F."/>
            <person name="Nardi F."/>
        </authorList>
    </citation>
    <scope>NUCLEOTIDE SEQUENCE [LARGE SCALE GENOMIC DNA]</scope>
    <source>
        <strain evidence="2">DMR45628</strain>
    </source>
</reference>
<keyword evidence="3" id="KW-1185">Reference proteome</keyword>
<feature type="region of interest" description="Disordered" evidence="1">
    <location>
        <begin position="103"/>
        <end position="127"/>
    </location>
</feature>
<gene>
    <name evidence="2" type="ORF">QE152_g24956</name>
</gene>
<sequence length="127" mass="14921">MDFKATLRKKLVVLNSKPVASGVKEDEYFQQYLNEINKKSVTGKCRSIPPVASGVKEDEYFQQYLNEINKKSVTGKCRSIPRFFWRLPREDELLKQKLREETRSNFLQRRSRQQKMKPASQPALMPP</sequence>
<accession>A0AAW1K2J1</accession>
<comment type="caution">
    <text evidence="2">The sequence shown here is derived from an EMBL/GenBank/DDBJ whole genome shotgun (WGS) entry which is preliminary data.</text>
</comment>
<proteinExistence type="predicted"/>
<dbReference type="AlphaFoldDB" id="A0AAW1K2J1"/>
<protein>
    <submittedName>
        <fullName evidence="2">Uncharacterized protein</fullName>
    </submittedName>
</protein>
<dbReference type="Proteomes" id="UP001458880">
    <property type="component" value="Unassembled WGS sequence"/>
</dbReference>
<dbReference type="EMBL" id="JASPKY010000265">
    <property type="protein sequence ID" value="KAK9712292.1"/>
    <property type="molecule type" value="Genomic_DNA"/>
</dbReference>
<organism evidence="2 3">
    <name type="scientific">Popillia japonica</name>
    <name type="common">Japanese beetle</name>
    <dbReference type="NCBI Taxonomy" id="7064"/>
    <lineage>
        <taxon>Eukaryota</taxon>
        <taxon>Metazoa</taxon>
        <taxon>Ecdysozoa</taxon>
        <taxon>Arthropoda</taxon>
        <taxon>Hexapoda</taxon>
        <taxon>Insecta</taxon>
        <taxon>Pterygota</taxon>
        <taxon>Neoptera</taxon>
        <taxon>Endopterygota</taxon>
        <taxon>Coleoptera</taxon>
        <taxon>Polyphaga</taxon>
        <taxon>Scarabaeiformia</taxon>
        <taxon>Scarabaeidae</taxon>
        <taxon>Rutelinae</taxon>
        <taxon>Popillia</taxon>
    </lineage>
</organism>
<evidence type="ECO:0000313" key="2">
    <source>
        <dbReference type="EMBL" id="KAK9712292.1"/>
    </source>
</evidence>